<proteinExistence type="predicted"/>
<keyword evidence="2" id="KW-1185">Reference proteome</keyword>
<protein>
    <submittedName>
        <fullName evidence="1">Uncharacterized protein</fullName>
    </submittedName>
</protein>
<sequence length="34" mass="3514">MLLAATNDVPPTVVVYDEDAGQLPYVASDASPPP</sequence>
<organism evidence="1 2">
    <name type="scientific">Kribbella shirazensis</name>
    <dbReference type="NCBI Taxonomy" id="1105143"/>
    <lineage>
        <taxon>Bacteria</taxon>
        <taxon>Bacillati</taxon>
        <taxon>Actinomycetota</taxon>
        <taxon>Actinomycetes</taxon>
        <taxon>Propionibacteriales</taxon>
        <taxon>Kribbellaceae</taxon>
        <taxon>Kribbella</taxon>
    </lineage>
</organism>
<evidence type="ECO:0000313" key="2">
    <source>
        <dbReference type="Proteomes" id="UP000555407"/>
    </source>
</evidence>
<reference evidence="1 2" key="1">
    <citation type="submission" date="2020-03" db="EMBL/GenBank/DDBJ databases">
        <title>Sequencing the genomes of 1000 actinobacteria strains.</title>
        <authorList>
            <person name="Klenk H.-P."/>
        </authorList>
    </citation>
    <scope>NUCLEOTIDE SEQUENCE [LARGE SCALE GENOMIC DNA]</scope>
    <source>
        <strain evidence="1 2">DSM 45490</strain>
    </source>
</reference>
<dbReference type="Proteomes" id="UP000555407">
    <property type="component" value="Unassembled WGS sequence"/>
</dbReference>
<gene>
    <name evidence="1" type="ORF">BJY22_001516</name>
</gene>
<comment type="caution">
    <text evidence="1">The sequence shown here is derived from an EMBL/GenBank/DDBJ whole genome shotgun (WGS) entry which is preliminary data.</text>
</comment>
<name>A0A7X5V7I8_9ACTN</name>
<evidence type="ECO:0000313" key="1">
    <source>
        <dbReference type="EMBL" id="NIK55799.1"/>
    </source>
</evidence>
<accession>A0A7X5V7I8</accession>
<dbReference type="AlphaFoldDB" id="A0A7X5V7I8"/>
<dbReference type="EMBL" id="JAASRO010000001">
    <property type="protein sequence ID" value="NIK55799.1"/>
    <property type="molecule type" value="Genomic_DNA"/>
</dbReference>